<dbReference type="OrthoDB" id="9802426at2"/>
<evidence type="ECO:0000256" key="6">
    <source>
        <dbReference type="PROSITE-ProRule" id="PRU00169"/>
    </source>
</evidence>
<organism evidence="8 9">
    <name type="scientific">Shewanella mangrovi</name>
    <dbReference type="NCBI Taxonomy" id="1515746"/>
    <lineage>
        <taxon>Bacteria</taxon>
        <taxon>Pseudomonadati</taxon>
        <taxon>Pseudomonadota</taxon>
        <taxon>Gammaproteobacteria</taxon>
        <taxon>Alteromonadales</taxon>
        <taxon>Shewanellaceae</taxon>
        <taxon>Shewanella</taxon>
    </lineage>
</organism>
<protein>
    <submittedName>
        <fullName evidence="8">Chemotaxis protein CheY</fullName>
    </submittedName>
</protein>
<dbReference type="GO" id="GO:0000156">
    <property type="term" value="F:phosphorelay response regulator activity"/>
    <property type="evidence" value="ECO:0007669"/>
    <property type="project" value="TreeGrafter"/>
</dbReference>
<dbReference type="SUPFAM" id="SSF52172">
    <property type="entry name" value="CheY-like"/>
    <property type="match status" value="1"/>
</dbReference>
<dbReference type="PANTHER" id="PTHR48111">
    <property type="entry name" value="REGULATOR OF RPOS"/>
    <property type="match status" value="1"/>
</dbReference>
<dbReference type="PROSITE" id="PS50110">
    <property type="entry name" value="RESPONSE_REGULATORY"/>
    <property type="match status" value="1"/>
</dbReference>
<dbReference type="InterPro" id="IPR002197">
    <property type="entry name" value="HTH_Fis"/>
</dbReference>
<dbReference type="Pfam" id="PF02954">
    <property type="entry name" value="HTH_8"/>
    <property type="match status" value="1"/>
</dbReference>
<reference evidence="8 9" key="1">
    <citation type="submission" date="2014-06" db="EMBL/GenBank/DDBJ databases">
        <title>Shewanella sp. YQH10.</title>
        <authorList>
            <person name="Liu Y."/>
            <person name="Zeng R."/>
        </authorList>
    </citation>
    <scope>NUCLEOTIDE SEQUENCE [LARGE SCALE GENOMIC DNA]</scope>
    <source>
        <strain evidence="8 9">YQH10</strain>
    </source>
</reference>
<keyword evidence="4" id="KW-0238">DNA-binding</keyword>
<name>A0A094K262_9GAMM</name>
<keyword evidence="5" id="KW-0804">Transcription</keyword>
<proteinExistence type="predicted"/>
<evidence type="ECO:0000313" key="9">
    <source>
        <dbReference type="Proteomes" id="UP000029264"/>
    </source>
</evidence>
<keyword evidence="2" id="KW-0902">Two-component regulatory system</keyword>
<dbReference type="InterPro" id="IPR039420">
    <property type="entry name" value="WalR-like"/>
</dbReference>
<dbReference type="Proteomes" id="UP000029264">
    <property type="component" value="Unassembled WGS sequence"/>
</dbReference>
<keyword evidence="1 6" id="KW-0597">Phosphoprotein</keyword>
<dbReference type="EMBL" id="JPEO01000002">
    <property type="protein sequence ID" value="KFZ38766.1"/>
    <property type="molecule type" value="Genomic_DNA"/>
</dbReference>
<dbReference type="PRINTS" id="PR01590">
    <property type="entry name" value="HTHFIS"/>
</dbReference>
<evidence type="ECO:0000256" key="4">
    <source>
        <dbReference type="ARBA" id="ARBA00023125"/>
    </source>
</evidence>
<evidence type="ECO:0000256" key="5">
    <source>
        <dbReference type="ARBA" id="ARBA00023163"/>
    </source>
</evidence>
<evidence type="ECO:0000256" key="3">
    <source>
        <dbReference type="ARBA" id="ARBA00023015"/>
    </source>
</evidence>
<accession>A0A094K262</accession>
<dbReference type="eggNOG" id="COG4567">
    <property type="taxonomic scope" value="Bacteria"/>
</dbReference>
<sequence length="179" mass="19962">MSEQPNSVILLIDDDETYLAVLQRRLQQATHFDVISCTSVQQALSLDLQHVHGILLDMMLEHESGLEGIGSLKQKFHPQHLIMLTGYASIATTVEAMKRGATDYLAKPVGLAELVQRLQNTADVTTITPSPMTPAQVEWEHIQRVLLAHNGNVSATAKALGLHRRTLQRKLQKYTPTRH</sequence>
<evidence type="ECO:0000313" key="8">
    <source>
        <dbReference type="EMBL" id="KFZ38766.1"/>
    </source>
</evidence>
<dbReference type="STRING" id="1515746.HR45_04955"/>
<feature type="domain" description="Response regulatory" evidence="7">
    <location>
        <begin position="8"/>
        <end position="122"/>
    </location>
</feature>
<dbReference type="SMART" id="SM00448">
    <property type="entry name" value="REC"/>
    <property type="match status" value="1"/>
</dbReference>
<gene>
    <name evidence="8" type="ORF">HR45_04955</name>
</gene>
<evidence type="ECO:0000256" key="2">
    <source>
        <dbReference type="ARBA" id="ARBA00023012"/>
    </source>
</evidence>
<keyword evidence="9" id="KW-1185">Reference proteome</keyword>
<evidence type="ECO:0000256" key="1">
    <source>
        <dbReference type="ARBA" id="ARBA00022553"/>
    </source>
</evidence>
<dbReference type="InterPro" id="IPR011006">
    <property type="entry name" value="CheY-like_superfamily"/>
</dbReference>
<dbReference type="PANTHER" id="PTHR48111:SF1">
    <property type="entry name" value="TWO-COMPONENT RESPONSE REGULATOR ORR33"/>
    <property type="match status" value="1"/>
</dbReference>
<evidence type="ECO:0000259" key="7">
    <source>
        <dbReference type="PROSITE" id="PS50110"/>
    </source>
</evidence>
<comment type="caution">
    <text evidence="8">The sequence shown here is derived from an EMBL/GenBank/DDBJ whole genome shotgun (WGS) entry which is preliminary data.</text>
</comment>
<dbReference type="GO" id="GO:0005829">
    <property type="term" value="C:cytosol"/>
    <property type="evidence" value="ECO:0007669"/>
    <property type="project" value="TreeGrafter"/>
</dbReference>
<feature type="modified residue" description="4-aspartylphosphate" evidence="6">
    <location>
        <position position="57"/>
    </location>
</feature>
<dbReference type="Gene3D" id="1.10.10.60">
    <property type="entry name" value="Homeodomain-like"/>
    <property type="match status" value="1"/>
</dbReference>
<dbReference type="Pfam" id="PF00072">
    <property type="entry name" value="Response_reg"/>
    <property type="match status" value="1"/>
</dbReference>
<keyword evidence="3" id="KW-0805">Transcription regulation</keyword>
<dbReference type="InterPro" id="IPR001789">
    <property type="entry name" value="Sig_transdc_resp-reg_receiver"/>
</dbReference>
<dbReference type="AlphaFoldDB" id="A0A094K262"/>
<dbReference type="RefSeq" id="WP_037440166.1">
    <property type="nucleotide sequence ID" value="NZ_JPEO01000002.1"/>
</dbReference>
<dbReference type="GO" id="GO:0000976">
    <property type="term" value="F:transcription cis-regulatory region binding"/>
    <property type="evidence" value="ECO:0007669"/>
    <property type="project" value="TreeGrafter"/>
</dbReference>
<dbReference type="GO" id="GO:0032993">
    <property type="term" value="C:protein-DNA complex"/>
    <property type="evidence" value="ECO:0007669"/>
    <property type="project" value="TreeGrafter"/>
</dbReference>
<dbReference type="Gene3D" id="3.40.50.2300">
    <property type="match status" value="1"/>
</dbReference>
<dbReference type="GO" id="GO:0006355">
    <property type="term" value="P:regulation of DNA-templated transcription"/>
    <property type="evidence" value="ECO:0007669"/>
    <property type="project" value="TreeGrafter"/>
</dbReference>